<evidence type="ECO:0000313" key="2">
    <source>
        <dbReference type="Proteomes" id="UP001501578"/>
    </source>
</evidence>
<accession>A0ABP3Z8F9</accession>
<proteinExistence type="predicted"/>
<gene>
    <name evidence="1" type="ORF">GCM10009560_13180</name>
</gene>
<dbReference type="EMBL" id="BAAAHQ010000004">
    <property type="protein sequence ID" value="GAA0917300.1"/>
    <property type="molecule type" value="Genomic_DNA"/>
</dbReference>
<name>A0ABP3Z8F9_9ACTN</name>
<organism evidence="1 2">
    <name type="scientific">Nonomuraea longicatena</name>
    <dbReference type="NCBI Taxonomy" id="83682"/>
    <lineage>
        <taxon>Bacteria</taxon>
        <taxon>Bacillati</taxon>
        <taxon>Actinomycetota</taxon>
        <taxon>Actinomycetes</taxon>
        <taxon>Streptosporangiales</taxon>
        <taxon>Streptosporangiaceae</taxon>
        <taxon>Nonomuraea</taxon>
    </lineage>
</organism>
<evidence type="ECO:0000313" key="1">
    <source>
        <dbReference type="EMBL" id="GAA0917300.1"/>
    </source>
</evidence>
<protein>
    <submittedName>
        <fullName evidence="1">Uncharacterized protein</fullName>
    </submittedName>
</protein>
<keyword evidence="2" id="KW-1185">Reference proteome</keyword>
<dbReference type="Proteomes" id="UP001501578">
    <property type="component" value="Unassembled WGS sequence"/>
</dbReference>
<comment type="caution">
    <text evidence="1">The sequence shown here is derived from an EMBL/GenBank/DDBJ whole genome shotgun (WGS) entry which is preliminary data.</text>
</comment>
<reference evidence="2" key="1">
    <citation type="journal article" date="2019" name="Int. J. Syst. Evol. Microbiol.">
        <title>The Global Catalogue of Microorganisms (GCM) 10K type strain sequencing project: providing services to taxonomists for standard genome sequencing and annotation.</title>
        <authorList>
            <consortium name="The Broad Institute Genomics Platform"/>
            <consortium name="The Broad Institute Genome Sequencing Center for Infectious Disease"/>
            <person name="Wu L."/>
            <person name="Ma J."/>
        </authorList>
    </citation>
    <scope>NUCLEOTIDE SEQUENCE [LARGE SCALE GENOMIC DNA]</scope>
    <source>
        <strain evidence="2">JCM 11136</strain>
    </source>
</reference>
<sequence length="160" mass="18194">MNPLSPWRLCFLLVLAIAISVVTGMRESRPIEPPFAARIDTVEVEGRILLLHAFTLETSEECLKAEKAEAAESEMSVRVRATLRDICPTRERTLLEKWLEEIWPRFHLGHGGGVPMSVTLDRPLGHRKVIDEEGREVRVCPIVGTRVKTMRRCLMSRNPL</sequence>